<comment type="caution">
    <text evidence="1">The sequence shown here is derived from an EMBL/GenBank/DDBJ whole genome shotgun (WGS) entry which is preliminary data.</text>
</comment>
<keyword evidence="2" id="KW-1185">Reference proteome</keyword>
<protein>
    <submittedName>
        <fullName evidence="1">Uncharacterized protein</fullName>
    </submittedName>
</protein>
<dbReference type="EMBL" id="JAUHQA010000001">
    <property type="protein sequence ID" value="MDN4479462.1"/>
    <property type="molecule type" value="Genomic_DNA"/>
</dbReference>
<evidence type="ECO:0000313" key="1">
    <source>
        <dbReference type="EMBL" id="MDN4479462.1"/>
    </source>
</evidence>
<dbReference type="RefSeq" id="WP_301140605.1">
    <property type="nucleotide sequence ID" value="NZ_JAUHQA010000001.1"/>
</dbReference>
<sequence>MADANPVRCRYSASGHMTHPIQYKLAFRASEPEIMQIVGEHPDGITVAPVGTLDHIAVWCMHQEWRDVVRAARANRITTVLSYEHGLARVGDEFISHTSPEHWTECPAPDQLQPWQTGFFTRAQVEKAADAPPGDDPDLT</sequence>
<gene>
    <name evidence="1" type="ORF">QQX02_00810</name>
</gene>
<name>A0ABT8GDF4_9MICO</name>
<organism evidence="1 2">
    <name type="scientific">Demequina muriae</name>
    <dbReference type="NCBI Taxonomy" id="3051664"/>
    <lineage>
        <taxon>Bacteria</taxon>
        <taxon>Bacillati</taxon>
        <taxon>Actinomycetota</taxon>
        <taxon>Actinomycetes</taxon>
        <taxon>Micrococcales</taxon>
        <taxon>Demequinaceae</taxon>
        <taxon>Demequina</taxon>
    </lineage>
</organism>
<evidence type="ECO:0000313" key="2">
    <source>
        <dbReference type="Proteomes" id="UP001172708"/>
    </source>
</evidence>
<dbReference type="Proteomes" id="UP001172708">
    <property type="component" value="Unassembled WGS sequence"/>
</dbReference>
<proteinExistence type="predicted"/>
<reference evidence="1" key="1">
    <citation type="submission" date="2023-06" db="EMBL/GenBank/DDBJ databases">
        <title>Egi l300058.</title>
        <authorList>
            <person name="Gao L."/>
            <person name="Fang B.-Z."/>
            <person name="Li W.-J."/>
        </authorList>
    </citation>
    <scope>NUCLEOTIDE SEQUENCE</scope>
    <source>
        <strain evidence="1">EGI L300058</strain>
    </source>
</reference>
<accession>A0ABT8GDF4</accession>